<evidence type="ECO:0000256" key="1">
    <source>
        <dbReference type="ARBA" id="ARBA00004651"/>
    </source>
</evidence>
<keyword evidence="4" id="KW-0973">c-di-GMP</keyword>
<evidence type="ECO:0000256" key="3">
    <source>
        <dbReference type="ARBA" id="ARBA00022475"/>
    </source>
</evidence>
<comment type="subcellular location">
    <subcellularLocation>
        <location evidence="1">Cell membrane</location>
        <topology evidence="1">Multi-pass membrane protein</topology>
    </subcellularLocation>
</comment>
<keyword evidence="7 10" id="KW-1133">Transmembrane helix</keyword>
<evidence type="ECO:0000256" key="6">
    <source>
        <dbReference type="ARBA" id="ARBA00022801"/>
    </source>
</evidence>
<comment type="catalytic activity">
    <reaction evidence="9">
        <text>3',3'-c-di-GMP + H2O = 5'-phosphoguanylyl(3'-&gt;5')guanosine + H(+)</text>
        <dbReference type="Rhea" id="RHEA:24902"/>
        <dbReference type="ChEBI" id="CHEBI:15377"/>
        <dbReference type="ChEBI" id="CHEBI:15378"/>
        <dbReference type="ChEBI" id="CHEBI:58754"/>
        <dbReference type="ChEBI" id="CHEBI:58805"/>
        <dbReference type="EC" id="3.1.4.52"/>
    </reaction>
</comment>
<dbReference type="PROSITE" id="PS50883">
    <property type="entry name" value="EAL"/>
    <property type="match status" value="1"/>
</dbReference>
<proteinExistence type="predicted"/>
<sequence length="504" mass="57585">MSVWLFPAEIISEERPSGRSVQQHELIMSVTKKITPIMLVLLFLLAGVLTSWQQWDREGQLVREHAINSLIEEIDTIFDDVNTLAVLASANIQEDCTDDLLRKLRLLTASGEKIRSVSIIRNGEWNCSSLEGRESPGIVSRGTTTHSLMIEQLYRLKTEMYILYFPFQGQVVAVAVYKAAIDKILMDFSRKANIDVHFLLYPEKHPFVQMASQNYPFWIVTDSQDGLADYVRDNHYLLILFVLLSLLLYFHLRRVQRISPIKILQRAINNDEFVPFYQPVVELASGKIVGAEVLARWNHPEQGIIPPNEFIHTAEHSGLINALTLKLLTQVEANMRCFRDHCDMPFHIGINVPPLSLEDNEFTDAIIAFIQRMNLFHIDVMIEITERQQNLIRESVLKRLKETGAALALDDFGTGYSNYAALQRISPRFLKVDKMFIDYLGKGGVSDSIISNIVHLSELARIPVVAEGIESEEQMERLRRMDVSFGQGYLFSKPIPFNAFLHLL</sequence>
<feature type="transmembrane region" description="Helical" evidence="10">
    <location>
        <begin position="34"/>
        <end position="52"/>
    </location>
</feature>
<dbReference type="Gene3D" id="3.20.20.450">
    <property type="entry name" value="EAL domain"/>
    <property type="match status" value="1"/>
</dbReference>
<evidence type="ECO:0000256" key="9">
    <source>
        <dbReference type="ARBA" id="ARBA00034290"/>
    </source>
</evidence>
<dbReference type="PANTHER" id="PTHR33121">
    <property type="entry name" value="CYCLIC DI-GMP PHOSPHODIESTERASE PDEF"/>
    <property type="match status" value="1"/>
</dbReference>
<dbReference type="SMART" id="SM00052">
    <property type="entry name" value="EAL"/>
    <property type="match status" value="1"/>
</dbReference>
<dbReference type="CDD" id="cd01948">
    <property type="entry name" value="EAL"/>
    <property type="match status" value="1"/>
</dbReference>
<evidence type="ECO:0000256" key="4">
    <source>
        <dbReference type="ARBA" id="ARBA00022636"/>
    </source>
</evidence>
<dbReference type="GO" id="GO:0005886">
    <property type="term" value="C:plasma membrane"/>
    <property type="evidence" value="ECO:0007669"/>
    <property type="project" value="UniProtKB-SubCell"/>
</dbReference>
<name>A0A4P6WNN7_9ENTR</name>
<dbReference type="EC" id="3.1.4.52" evidence="2"/>
<keyword evidence="3" id="KW-1003">Cell membrane</keyword>
<reference evidence="12 13" key="1">
    <citation type="submission" date="2019-03" db="EMBL/GenBank/DDBJ databases">
        <title>Complete genome sequence of an arsenate-respiring bacteria, Citrobacter sp. LY-1.</title>
        <authorList>
            <person name="Wang H."/>
            <person name="Liu Y."/>
            <person name="Li Q."/>
            <person name="Huang J."/>
        </authorList>
    </citation>
    <scope>NUCLEOTIDE SEQUENCE [LARGE SCALE GENOMIC DNA]</scope>
    <source>
        <strain evidence="12 13">LY-1</strain>
    </source>
</reference>
<dbReference type="AlphaFoldDB" id="A0A4P6WNN7"/>
<dbReference type="InterPro" id="IPR001633">
    <property type="entry name" value="EAL_dom"/>
</dbReference>
<dbReference type="PANTHER" id="PTHR33121:SF79">
    <property type="entry name" value="CYCLIC DI-GMP PHOSPHODIESTERASE PDED-RELATED"/>
    <property type="match status" value="1"/>
</dbReference>
<dbReference type="RefSeq" id="WP_133086796.1">
    <property type="nucleotide sequence ID" value="NZ_CP037864.1"/>
</dbReference>
<dbReference type="SUPFAM" id="SSF141868">
    <property type="entry name" value="EAL domain-like"/>
    <property type="match status" value="1"/>
</dbReference>
<keyword evidence="8 10" id="KW-0472">Membrane</keyword>
<feature type="transmembrane region" description="Helical" evidence="10">
    <location>
        <begin position="235"/>
        <end position="252"/>
    </location>
</feature>
<organism evidence="12 13">
    <name type="scientific">Citrobacter arsenatis</name>
    <dbReference type="NCBI Taxonomy" id="2546350"/>
    <lineage>
        <taxon>Bacteria</taxon>
        <taxon>Pseudomonadati</taxon>
        <taxon>Pseudomonadota</taxon>
        <taxon>Gammaproteobacteria</taxon>
        <taxon>Enterobacterales</taxon>
        <taxon>Enterobacteriaceae</taxon>
        <taxon>Citrobacter</taxon>
    </lineage>
</organism>
<dbReference type="InterPro" id="IPR035919">
    <property type="entry name" value="EAL_sf"/>
</dbReference>
<protein>
    <recommendedName>
        <fullName evidence="2">cyclic-guanylate-specific phosphodiesterase</fullName>
        <ecNumber evidence="2">3.1.4.52</ecNumber>
    </recommendedName>
</protein>
<evidence type="ECO:0000256" key="8">
    <source>
        <dbReference type="ARBA" id="ARBA00023136"/>
    </source>
</evidence>
<dbReference type="GO" id="GO:0071111">
    <property type="term" value="F:cyclic-guanylate-specific phosphodiesterase activity"/>
    <property type="evidence" value="ECO:0007669"/>
    <property type="project" value="UniProtKB-EC"/>
</dbReference>
<dbReference type="InterPro" id="IPR024744">
    <property type="entry name" value="CSS-motif_dom"/>
</dbReference>
<evidence type="ECO:0000256" key="10">
    <source>
        <dbReference type="SAM" id="Phobius"/>
    </source>
</evidence>
<evidence type="ECO:0000313" key="13">
    <source>
        <dbReference type="Proteomes" id="UP000293850"/>
    </source>
</evidence>
<accession>A0A4P6WNN7</accession>
<keyword evidence="6" id="KW-0378">Hydrolase</keyword>
<gene>
    <name evidence="12" type="ORF">E1B03_20145</name>
</gene>
<dbReference type="Pfam" id="PF12792">
    <property type="entry name" value="CSS-motif"/>
    <property type="match status" value="1"/>
</dbReference>
<evidence type="ECO:0000256" key="2">
    <source>
        <dbReference type="ARBA" id="ARBA00012282"/>
    </source>
</evidence>
<feature type="domain" description="EAL" evidence="11">
    <location>
        <begin position="257"/>
        <end position="504"/>
    </location>
</feature>
<evidence type="ECO:0000256" key="7">
    <source>
        <dbReference type="ARBA" id="ARBA00022989"/>
    </source>
</evidence>
<keyword evidence="13" id="KW-1185">Reference proteome</keyword>
<dbReference type="Proteomes" id="UP000293850">
    <property type="component" value="Chromosome"/>
</dbReference>
<feature type="transmembrane region" description="Helical" evidence="10">
    <location>
        <begin position="161"/>
        <end position="181"/>
    </location>
</feature>
<evidence type="ECO:0000259" key="11">
    <source>
        <dbReference type="PROSITE" id="PS50883"/>
    </source>
</evidence>
<evidence type="ECO:0000256" key="5">
    <source>
        <dbReference type="ARBA" id="ARBA00022692"/>
    </source>
</evidence>
<dbReference type="InterPro" id="IPR050706">
    <property type="entry name" value="Cyclic-di-GMP_PDE-like"/>
</dbReference>
<dbReference type="EMBL" id="CP037864">
    <property type="protein sequence ID" value="QBM24617.1"/>
    <property type="molecule type" value="Genomic_DNA"/>
</dbReference>
<dbReference type="Pfam" id="PF00563">
    <property type="entry name" value="EAL"/>
    <property type="match status" value="1"/>
</dbReference>
<dbReference type="KEGG" id="cars:E1B03_20145"/>
<evidence type="ECO:0000313" key="12">
    <source>
        <dbReference type="EMBL" id="QBM24617.1"/>
    </source>
</evidence>
<keyword evidence="5 10" id="KW-0812">Transmembrane</keyword>